<reference evidence="2" key="1">
    <citation type="submission" date="2019-08" db="EMBL/GenBank/DDBJ databases">
        <title>The improved chromosome-level genome for the pearl oyster Pinctada fucata martensii using PacBio sequencing and Hi-C.</title>
        <authorList>
            <person name="Zheng Z."/>
        </authorList>
    </citation>
    <scope>NUCLEOTIDE SEQUENCE</scope>
    <source>
        <strain evidence="2">ZZ-2019</strain>
        <tissue evidence="2">Adductor muscle</tissue>
    </source>
</reference>
<gene>
    <name evidence="2" type="ORF">FSP39_014406</name>
</gene>
<dbReference type="InterPro" id="IPR050525">
    <property type="entry name" value="ECM_Assembly_Org"/>
</dbReference>
<dbReference type="CDD" id="cd01450">
    <property type="entry name" value="vWFA_subfamily_ECM"/>
    <property type="match status" value="1"/>
</dbReference>
<dbReference type="Proteomes" id="UP001186944">
    <property type="component" value="Unassembled WGS sequence"/>
</dbReference>
<sequence length="417" mass="47412">MKKTKQKIYFVQFYDYHRFLSDCRPGPLDILFLIDKSSSQNDHSWNSSLQYIKDVVDYLPIGENDIQVAVATYSRDTELLISFDQYQNRSNLSQAISALSLPEATERGPTLTSHALKWADKTLYNKSVGARVYGAFKYRYIFLLTDGLSTDRQDAVKAARNLQNGVRLYVIGIGDQIAHSELYKLASKSDQPYVFSSDNQAAINRFWHDETDKECLACNATSYVDLLFLMDASVNMTSSQLQLTITSVIHKVGNYLTDSHTDVHVAMASYSDDVTLLFPFTDCMQELHSKSQKIYGDDKEGNTSRALSFSKGMFSKEHGAREDAQKVVFLFSNGLWASPDDIPEYARQLYAEDIELSVIVVDPDDDGSNDDSSNLDNVLKILKNPYNMYYVKEDMSSVLKVLSHTTRVYECEKRYFN</sequence>
<dbReference type="InterPro" id="IPR002035">
    <property type="entry name" value="VWF_A"/>
</dbReference>
<dbReference type="PROSITE" id="PS50234">
    <property type="entry name" value="VWFA"/>
    <property type="match status" value="2"/>
</dbReference>
<keyword evidence="3" id="KW-1185">Reference proteome</keyword>
<feature type="domain" description="VWFA" evidence="1">
    <location>
        <begin position="225"/>
        <end position="405"/>
    </location>
</feature>
<dbReference type="InterPro" id="IPR036465">
    <property type="entry name" value="vWFA_dom_sf"/>
</dbReference>
<evidence type="ECO:0000259" key="1">
    <source>
        <dbReference type="PROSITE" id="PS50234"/>
    </source>
</evidence>
<protein>
    <recommendedName>
        <fullName evidence="1">VWFA domain-containing protein</fullName>
    </recommendedName>
</protein>
<dbReference type="SUPFAM" id="SSF53300">
    <property type="entry name" value="vWA-like"/>
    <property type="match status" value="2"/>
</dbReference>
<evidence type="ECO:0000313" key="2">
    <source>
        <dbReference type="EMBL" id="KAK3084498.1"/>
    </source>
</evidence>
<dbReference type="PANTHER" id="PTHR24020:SF20">
    <property type="entry name" value="PH DOMAIN-CONTAINING PROTEIN"/>
    <property type="match status" value="1"/>
</dbReference>
<feature type="domain" description="VWFA" evidence="1">
    <location>
        <begin position="29"/>
        <end position="211"/>
    </location>
</feature>
<dbReference type="SMART" id="SM00327">
    <property type="entry name" value="VWA"/>
    <property type="match status" value="2"/>
</dbReference>
<dbReference type="EMBL" id="VSWD01000013">
    <property type="protein sequence ID" value="KAK3084498.1"/>
    <property type="molecule type" value="Genomic_DNA"/>
</dbReference>
<accession>A0AA88XH85</accession>
<evidence type="ECO:0000313" key="3">
    <source>
        <dbReference type="Proteomes" id="UP001186944"/>
    </source>
</evidence>
<dbReference type="PANTHER" id="PTHR24020">
    <property type="entry name" value="COLLAGEN ALPHA"/>
    <property type="match status" value="1"/>
</dbReference>
<dbReference type="AlphaFoldDB" id="A0AA88XH85"/>
<dbReference type="Gene3D" id="3.40.50.410">
    <property type="entry name" value="von Willebrand factor, type A domain"/>
    <property type="match status" value="2"/>
</dbReference>
<name>A0AA88XH85_PINIB</name>
<proteinExistence type="predicted"/>
<comment type="caution">
    <text evidence="2">The sequence shown here is derived from an EMBL/GenBank/DDBJ whole genome shotgun (WGS) entry which is preliminary data.</text>
</comment>
<organism evidence="2 3">
    <name type="scientific">Pinctada imbricata</name>
    <name type="common">Atlantic pearl-oyster</name>
    <name type="synonym">Pinctada martensii</name>
    <dbReference type="NCBI Taxonomy" id="66713"/>
    <lineage>
        <taxon>Eukaryota</taxon>
        <taxon>Metazoa</taxon>
        <taxon>Spiralia</taxon>
        <taxon>Lophotrochozoa</taxon>
        <taxon>Mollusca</taxon>
        <taxon>Bivalvia</taxon>
        <taxon>Autobranchia</taxon>
        <taxon>Pteriomorphia</taxon>
        <taxon>Pterioida</taxon>
        <taxon>Pterioidea</taxon>
        <taxon>Pteriidae</taxon>
        <taxon>Pinctada</taxon>
    </lineage>
</organism>
<dbReference type="Pfam" id="PF00092">
    <property type="entry name" value="VWA"/>
    <property type="match status" value="2"/>
</dbReference>